<reference evidence="1 2" key="1">
    <citation type="submission" date="2017-09" db="EMBL/GenBank/DDBJ databases">
        <title>Bacterial strain isolated from the female urinary microbiota.</title>
        <authorList>
            <person name="Thomas-White K."/>
            <person name="Kumar N."/>
            <person name="Forster S."/>
            <person name="Putonti C."/>
            <person name="Lawley T."/>
            <person name="Wolfe A.J."/>
        </authorList>
    </citation>
    <scope>NUCLEOTIDE SEQUENCE [LARGE SCALE GENOMIC DNA]</scope>
    <source>
        <strain evidence="1 2">UMB0115</strain>
    </source>
</reference>
<dbReference type="Proteomes" id="UP000235723">
    <property type="component" value="Unassembled WGS sequence"/>
</dbReference>
<organism evidence="1 2">
    <name type="scientific">Finegoldia magna</name>
    <name type="common">Peptostreptococcus magnus</name>
    <dbReference type="NCBI Taxonomy" id="1260"/>
    <lineage>
        <taxon>Bacteria</taxon>
        <taxon>Bacillati</taxon>
        <taxon>Bacillota</taxon>
        <taxon>Tissierellia</taxon>
        <taxon>Tissierellales</taxon>
        <taxon>Peptoniphilaceae</taxon>
        <taxon>Finegoldia</taxon>
    </lineage>
</organism>
<dbReference type="RefSeq" id="WP_094207771.1">
    <property type="nucleotide sequence ID" value="NZ_AP031486.1"/>
</dbReference>
<evidence type="ECO:0000313" key="2">
    <source>
        <dbReference type="Proteomes" id="UP000235723"/>
    </source>
</evidence>
<gene>
    <name evidence="1" type="ORF">CJ208_07565</name>
</gene>
<dbReference type="AlphaFoldDB" id="A0A233V460"/>
<dbReference type="InterPro" id="IPR008537">
    <property type="entry name" value="DUF819"/>
</dbReference>
<accession>A0A233V460</accession>
<dbReference type="Pfam" id="PF05684">
    <property type="entry name" value="DUF819"/>
    <property type="match status" value="1"/>
</dbReference>
<evidence type="ECO:0000313" key="1">
    <source>
        <dbReference type="EMBL" id="PMC59607.1"/>
    </source>
</evidence>
<dbReference type="PANTHER" id="PTHR34289">
    <property type="entry name" value="PROTEIN, PUTATIVE (DUF819)-RELATED"/>
    <property type="match status" value="1"/>
</dbReference>
<proteinExistence type="predicted"/>
<comment type="caution">
    <text evidence="1">The sequence shown here is derived from an EMBL/GenBank/DDBJ whole genome shotgun (WGS) entry which is preliminary data.</text>
</comment>
<protein>
    <submittedName>
        <fullName evidence="1">DUF819 domain-containing protein</fullName>
    </submittedName>
</protein>
<dbReference type="PANTHER" id="PTHR34289:SF8">
    <property type="entry name" value="DUF819 DOMAIN-CONTAINING PROTEIN"/>
    <property type="match status" value="1"/>
</dbReference>
<sequence>MNALITRNEGLLFIILLMVSLSLWVQKYKVFKSLGPVLTVVVMGIILSNTHVVPISHDLYGQISTYLVPVAISVCMLSMNFKELKKLTKEPLLALISAILSVCIVAIGLGIFFAPKITEGWKCAGMFVGTYTGGTPNLTAIATGLDCSRETLAAANAADYVVSTPLMVFLFASPMILKASKRWNKFWPYQLSNEELEDGEQETLMSDKKWSIKDITWLLTIGFAVTFITTVIAQKIFPADFWKSGRLLMLTTVSIIISQLKPVKKLRGNLDLGLFLSLIFLSTIGFAVDLKQFIGSAFIMTLYVLLMLIFCILVHLIICRLLKIKYEYVILSMVGCIVDGPTSALTAGGANWKSLINVGLIMGIIAGALGNYVGIFVAYTVKFICGL</sequence>
<name>A0A233V460_FINMA</name>
<dbReference type="EMBL" id="PNHD01000011">
    <property type="protein sequence ID" value="PMC59607.1"/>
    <property type="molecule type" value="Genomic_DNA"/>
</dbReference>